<feature type="compositionally biased region" description="Basic and acidic residues" evidence="1">
    <location>
        <begin position="233"/>
        <end position="242"/>
    </location>
</feature>
<protein>
    <submittedName>
        <fullName evidence="2">Transcriptional regulator, GntR family</fullName>
    </submittedName>
</protein>
<feature type="compositionally biased region" description="Basic residues" evidence="1">
    <location>
        <begin position="39"/>
        <end position="49"/>
    </location>
</feature>
<feature type="region of interest" description="Disordered" evidence="1">
    <location>
        <begin position="1"/>
        <end position="242"/>
    </location>
</feature>
<name>A0A6J4HEH6_9PROT</name>
<dbReference type="AlphaFoldDB" id="A0A6J4HEH6"/>
<feature type="compositionally biased region" description="Low complexity" evidence="1">
    <location>
        <begin position="73"/>
        <end position="90"/>
    </location>
</feature>
<evidence type="ECO:0000313" key="2">
    <source>
        <dbReference type="EMBL" id="CAA9221067.1"/>
    </source>
</evidence>
<evidence type="ECO:0000256" key="1">
    <source>
        <dbReference type="SAM" id="MobiDB-lite"/>
    </source>
</evidence>
<organism evidence="2">
    <name type="scientific">uncultured Acetobacteraceae bacterium</name>
    <dbReference type="NCBI Taxonomy" id="169975"/>
    <lineage>
        <taxon>Bacteria</taxon>
        <taxon>Pseudomonadati</taxon>
        <taxon>Pseudomonadota</taxon>
        <taxon>Alphaproteobacteria</taxon>
        <taxon>Acetobacterales</taxon>
        <taxon>Acetobacteraceae</taxon>
        <taxon>environmental samples</taxon>
    </lineage>
</organism>
<dbReference type="EMBL" id="CADCTL010000047">
    <property type="protein sequence ID" value="CAA9221067.1"/>
    <property type="molecule type" value="Genomic_DNA"/>
</dbReference>
<feature type="compositionally biased region" description="Basic and acidic residues" evidence="1">
    <location>
        <begin position="149"/>
        <end position="166"/>
    </location>
</feature>
<accession>A0A6J4HEH6</accession>
<sequence>ARHRPDAPPAARSRRAAPRRPAPPVPRRRRDADRAGLPRARRGDRHARPGARGSGERGAALRPAPHRPHPDPRSAATPRSRAAGPHPAASGHRRGRGGRARAAPPAGGAAGDRAPDGANRSPALRPLAAWAFARPCRRDGPRRRRWRRDRLPASRPRVEPAGDRGHAQRVRRRGHDLDARPGPPLLVHPLAPERRPARSGAGARRPRPRHRGRPAGAGRRRLRPPARLHRSVHARDRERWGL</sequence>
<feature type="non-terminal residue" evidence="2">
    <location>
        <position position="242"/>
    </location>
</feature>
<gene>
    <name evidence="2" type="ORF">AVDCRST_MAG04-624</name>
</gene>
<reference evidence="2" key="1">
    <citation type="submission" date="2020-02" db="EMBL/GenBank/DDBJ databases">
        <authorList>
            <person name="Meier V. D."/>
        </authorList>
    </citation>
    <scope>NUCLEOTIDE SEQUENCE</scope>
    <source>
        <strain evidence="2">AVDCRST_MAG04</strain>
    </source>
</reference>
<feature type="compositionally biased region" description="Basic residues" evidence="1">
    <location>
        <begin position="204"/>
        <end position="232"/>
    </location>
</feature>
<proteinExistence type="predicted"/>
<feature type="non-terminal residue" evidence="2">
    <location>
        <position position="1"/>
    </location>
</feature>